<gene>
    <name evidence="9" type="ORF">T9R20_13910</name>
</gene>
<feature type="transmembrane region" description="Helical" evidence="7">
    <location>
        <begin position="220"/>
        <end position="242"/>
    </location>
</feature>
<dbReference type="InterPro" id="IPR000515">
    <property type="entry name" value="MetI-like"/>
</dbReference>
<feature type="domain" description="ABC transmembrane type-1" evidence="8">
    <location>
        <begin position="91"/>
        <end position="283"/>
    </location>
</feature>
<proteinExistence type="inferred from homology"/>
<dbReference type="InterPro" id="IPR050366">
    <property type="entry name" value="BP-dependent_transpt_permease"/>
</dbReference>
<feature type="transmembrane region" description="Helical" evidence="7">
    <location>
        <begin position="157"/>
        <end position="174"/>
    </location>
</feature>
<dbReference type="InterPro" id="IPR035906">
    <property type="entry name" value="MetI-like_sf"/>
</dbReference>
<feature type="transmembrane region" description="Helical" evidence="7">
    <location>
        <begin position="26"/>
        <end position="49"/>
    </location>
</feature>
<keyword evidence="5 7" id="KW-1133">Transmembrane helix</keyword>
<evidence type="ECO:0000256" key="7">
    <source>
        <dbReference type="RuleBase" id="RU363032"/>
    </source>
</evidence>
<feature type="transmembrane region" description="Helical" evidence="7">
    <location>
        <begin position="132"/>
        <end position="151"/>
    </location>
</feature>
<evidence type="ECO:0000259" key="8">
    <source>
        <dbReference type="PROSITE" id="PS50928"/>
    </source>
</evidence>
<keyword evidence="6 7" id="KW-0472">Membrane</keyword>
<evidence type="ECO:0000256" key="4">
    <source>
        <dbReference type="ARBA" id="ARBA00022692"/>
    </source>
</evidence>
<organism evidence="9 10">
    <name type="scientific">Microbacterium invictum</name>
    <dbReference type="NCBI Taxonomy" id="515415"/>
    <lineage>
        <taxon>Bacteria</taxon>
        <taxon>Bacillati</taxon>
        <taxon>Actinomycetota</taxon>
        <taxon>Actinomycetes</taxon>
        <taxon>Micrococcales</taxon>
        <taxon>Microbacteriaceae</taxon>
        <taxon>Microbacterium</taxon>
    </lineage>
</organism>
<keyword evidence="3" id="KW-1003">Cell membrane</keyword>
<feature type="transmembrane region" description="Helical" evidence="7">
    <location>
        <begin position="262"/>
        <end position="286"/>
    </location>
</feature>
<protein>
    <submittedName>
        <fullName evidence="9">ABC transporter permease</fullName>
    </submittedName>
</protein>
<dbReference type="CDD" id="cd06261">
    <property type="entry name" value="TM_PBP2"/>
    <property type="match status" value="1"/>
</dbReference>
<keyword evidence="4 7" id="KW-0812">Transmembrane</keyword>
<comment type="subcellular location">
    <subcellularLocation>
        <location evidence="1 7">Cell membrane</location>
        <topology evidence="1 7">Multi-pass membrane protein</topology>
    </subcellularLocation>
</comment>
<evidence type="ECO:0000313" key="10">
    <source>
        <dbReference type="Proteomes" id="UP001324533"/>
    </source>
</evidence>
<dbReference type="RefSeq" id="WP_322409901.1">
    <property type="nucleotide sequence ID" value="NZ_CP139779.1"/>
</dbReference>
<dbReference type="PANTHER" id="PTHR43386">
    <property type="entry name" value="OLIGOPEPTIDE TRANSPORT SYSTEM PERMEASE PROTEIN APPC"/>
    <property type="match status" value="1"/>
</dbReference>
<evidence type="ECO:0000256" key="3">
    <source>
        <dbReference type="ARBA" id="ARBA00022475"/>
    </source>
</evidence>
<name>A0ABZ0V825_9MICO</name>
<evidence type="ECO:0000256" key="6">
    <source>
        <dbReference type="ARBA" id="ARBA00023136"/>
    </source>
</evidence>
<dbReference type="PANTHER" id="PTHR43386:SF25">
    <property type="entry name" value="PEPTIDE ABC TRANSPORTER PERMEASE PROTEIN"/>
    <property type="match status" value="1"/>
</dbReference>
<evidence type="ECO:0000256" key="1">
    <source>
        <dbReference type="ARBA" id="ARBA00004651"/>
    </source>
</evidence>
<dbReference type="Proteomes" id="UP001324533">
    <property type="component" value="Chromosome"/>
</dbReference>
<keyword evidence="2 7" id="KW-0813">Transport</keyword>
<sequence length="291" mass="30717">MAAAIAGADLDTVIPRRRTRRLSPRASLVLHCVPLGIVLVLTFIGPLLAPFDPTRVVGTSSQPPSAEWWFGTDSMGLDVFSRVVAAFALNIPMALAITVIATGLGMIIGLIAGMYESRGGPIGLVARILTRAVDLVQAIPVMIAGLVLVSFFGRNPVVIVLSLALVLVPFQARLMRTEVLKTRSDAYVDAARLAGESEAEIVFRHVLPNSSRSTIENTSAIFAMGIIFCAALGFLGVGVPVPAPEWGSMLANGATDAVVGRWWPFLFPAVALGLSVWAASVFVAGVTRSRS</sequence>
<dbReference type="Pfam" id="PF00528">
    <property type="entry name" value="BPD_transp_1"/>
    <property type="match status" value="1"/>
</dbReference>
<accession>A0ABZ0V825</accession>
<dbReference type="SUPFAM" id="SSF161098">
    <property type="entry name" value="MetI-like"/>
    <property type="match status" value="1"/>
</dbReference>
<comment type="similarity">
    <text evidence="7">Belongs to the binding-protein-dependent transport system permease family.</text>
</comment>
<evidence type="ECO:0000256" key="5">
    <source>
        <dbReference type="ARBA" id="ARBA00022989"/>
    </source>
</evidence>
<dbReference type="Gene3D" id="1.10.3720.10">
    <property type="entry name" value="MetI-like"/>
    <property type="match status" value="1"/>
</dbReference>
<dbReference type="EMBL" id="CP139779">
    <property type="protein sequence ID" value="WQB69778.1"/>
    <property type="molecule type" value="Genomic_DNA"/>
</dbReference>
<dbReference type="PROSITE" id="PS50928">
    <property type="entry name" value="ABC_TM1"/>
    <property type="match status" value="1"/>
</dbReference>
<keyword evidence="10" id="KW-1185">Reference proteome</keyword>
<evidence type="ECO:0000313" key="9">
    <source>
        <dbReference type="EMBL" id="WQB69778.1"/>
    </source>
</evidence>
<feature type="transmembrane region" description="Helical" evidence="7">
    <location>
        <begin position="83"/>
        <end position="111"/>
    </location>
</feature>
<evidence type="ECO:0000256" key="2">
    <source>
        <dbReference type="ARBA" id="ARBA00022448"/>
    </source>
</evidence>
<reference evidence="9 10" key="1">
    <citation type="submission" date="2023-06" db="EMBL/GenBank/DDBJ databases">
        <title>Rock-solubilizing bacteria, Microbacterium invictum, promotes re-establishment of vegetation in rocky wasteland by accelerating rock bio-weathering and reshaping soil bacterial community.</title>
        <authorList>
            <person name="Liu C."/>
        </authorList>
    </citation>
    <scope>NUCLEOTIDE SEQUENCE [LARGE SCALE GENOMIC DNA]</scope>
    <source>
        <strain evidence="9 10">X-18</strain>
    </source>
</reference>